<evidence type="ECO:0000313" key="3">
    <source>
        <dbReference type="Proteomes" id="UP000199473"/>
    </source>
</evidence>
<gene>
    <name evidence="2" type="ORF">SAMN02745775_113100</name>
</gene>
<sequence>MTAADDTTIRDLLLATRRIAVVGASDRPDRPSHGVFGFLLARGYDATPVNPVLAGKAILGREVAATLAAAGPLDMVDIFRRSAEAGAVVDEAIALGAKSVWLQLGVVDEAAAARARAAGLVVVMDRCPAIEWRRLNLPARIGA</sequence>
<dbReference type="STRING" id="1123062.SAMN02745775_113100"/>
<dbReference type="AlphaFoldDB" id="A0A1I4E4U8"/>
<keyword evidence="3" id="KW-1185">Reference proteome</keyword>
<dbReference type="OrthoDB" id="9804695at2"/>
<evidence type="ECO:0000313" key="2">
    <source>
        <dbReference type="EMBL" id="SFK99181.1"/>
    </source>
</evidence>
<accession>A0A1I4E4U8</accession>
<dbReference type="RefSeq" id="WP_092962525.1">
    <property type="nucleotide sequence ID" value="NZ_FOSQ01000013.1"/>
</dbReference>
<dbReference type="PANTHER" id="PTHR33303">
    <property type="entry name" value="CYTOPLASMIC PROTEIN-RELATED"/>
    <property type="match status" value="1"/>
</dbReference>
<dbReference type="InterPro" id="IPR036291">
    <property type="entry name" value="NAD(P)-bd_dom_sf"/>
</dbReference>
<organism evidence="2 3">
    <name type="scientific">Falsiroseomonas stagni DSM 19981</name>
    <dbReference type="NCBI Taxonomy" id="1123062"/>
    <lineage>
        <taxon>Bacteria</taxon>
        <taxon>Pseudomonadati</taxon>
        <taxon>Pseudomonadota</taxon>
        <taxon>Alphaproteobacteria</taxon>
        <taxon>Acetobacterales</taxon>
        <taxon>Roseomonadaceae</taxon>
        <taxon>Falsiroseomonas</taxon>
    </lineage>
</organism>
<proteinExistence type="predicted"/>
<dbReference type="Pfam" id="PF13380">
    <property type="entry name" value="CoA_binding_2"/>
    <property type="match status" value="1"/>
</dbReference>
<feature type="domain" description="CoA-binding" evidence="1">
    <location>
        <begin position="13"/>
        <end position="106"/>
    </location>
</feature>
<dbReference type="Gene3D" id="3.40.50.720">
    <property type="entry name" value="NAD(P)-binding Rossmann-like Domain"/>
    <property type="match status" value="1"/>
</dbReference>
<dbReference type="EMBL" id="FOSQ01000013">
    <property type="protein sequence ID" value="SFK99181.1"/>
    <property type="molecule type" value="Genomic_DNA"/>
</dbReference>
<dbReference type="PANTHER" id="PTHR33303:SF2">
    <property type="entry name" value="COA-BINDING DOMAIN-CONTAINING PROTEIN"/>
    <property type="match status" value="1"/>
</dbReference>
<evidence type="ECO:0000259" key="1">
    <source>
        <dbReference type="SMART" id="SM00881"/>
    </source>
</evidence>
<dbReference type="Proteomes" id="UP000199473">
    <property type="component" value="Unassembled WGS sequence"/>
</dbReference>
<dbReference type="SUPFAM" id="SSF51735">
    <property type="entry name" value="NAD(P)-binding Rossmann-fold domains"/>
    <property type="match status" value="1"/>
</dbReference>
<protein>
    <recommendedName>
        <fullName evidence="1">CoA-binding domain-containing protein</fullName>
    </recommendedName>
</protein>
<dbReference type="InterPro" id="IPR003781">
    <property type="entry name" value="CoA-bd"/>
</dbReference>
<name>A0A1I4E4U8_9PROT</name>
<reference evidence="2 3" key="1">
    <citation type="submission" date="2016-10" db="EMBL/GenBank/DDBJ databases">
        <authorList>
            <person name="de Groot N.N."/>
        </authorList>
    </citation>
    <scope>NUCLEOTIDE SEQUENCE [LARGE SCALE GENOMIC DNA]</scope>
    <source>
        <strain evidence="2 3">DSM 19981</strain>
    </source>
</reference>
<dbReference type="SMART" id="SM00881">
    <property type="entry name" value="CoA_binding"/>
    <property type="match status" value="1"/>
</dbReference>